<name>A0ABQ2FPR6_9DEIO</name>
<dbReference type="RefSeq" id="WP_189070476.1">
    <property type="nucleotide sequence ID" value="NZ_BMPE01000019.1"/>
</dbReference>
<sequence>MTRDQFIRRATRGLWGQKKRATALELRGAIEDKIYRHQLCGMNAADAERAALRDLGSPHAIARDLNRVHTAPAAIRATLLLGVAGLLGMQAVAQVASIRTAVSPESLQTSCILPSETEIRAMSTTDQARMRQAIAEQGGPAGYLAACQKDITQSGGFALLRVKDVLDALKAGGVDIGDQTDTSTASFTAPLIAYIDHTPGPLYSTTDIGGERYIGGSDLIAFLRLSTDLPLRLTGLRNPVLQIGTVKLQLGTPAVPLLTTNLVAGVIMRGGPFDLPRPGDMLDSDRLPPDAPRLAVPGQDGDLYAVIQNFERLKGHAGEMLLVRARKAGAISIAFESVSPAPRTVTSLAELNAATAKRENAVMVYRVNATDLQRLSFAQVPAGQLRLLPRGKR</sequence>
<evidence type="ECO:0000313" key="2">
    <source>
        <dbReference type="Proteomes" id="UP000604341"/>
    </source>
</evidence>
<keyword evidence="2" id="KW-1185">Reference proteome</keyword>
<protein>
    <recommendedName>
        <fullName evidence="3">Serine protease</fullName>
    </recommendedName>
</protein>
<dbReference type="Proteomes" id="UP000604341">
    <property type="component" value="Unassembled WGS sequence"/>
</dbReference>
<evidence type="ECO:0000313" key="1">
    <source>
        <dbReference type="EMBL" id="GGL14900.1"/>
    </source>
</evidence>
<evidence type="ECO:0008006" key="3">
    <source>
        <dbReference type="Google" id="ProtNLM"/>
    </source>
</evidence>
<proteinExistence type="predicted"/>
<accession>A0ABQ2FPR6</accession>
<gene>
    <name evidence="1" type="ORF">GCM10010844_37180</name>
</gene>
<reference evidence="2" key="1">
    <citation type="journal article" date="2019" name="Int. J. Syst. Evol. Microbiol.">
        <title>The Global Catalogue of Microorganisms (GCM) 10K type strain sequencing project: providing services to taxonomists for standard genome sequencing and annotation.</title>
        <authorList>
            <consortium name="The Broad Institute Genomics Platform"/>
            <consortium name="The Broad Institute Genome Sequencing Center for Infectious Disease"/>
            <person name="Wu L."/>
            <person name="Ma J."/>
        </authorList>
    </citation>
    <scope>NUCLEOTIDE SEQUENCE [LARGE SCALE GENOMIC DNA]</scope>
    <source>
        <strain evidence="2">JCM 19173</strain>
    </source>
</reference>
<dbReference type="EMBL" id="BMPE01000019">
    <property type="protein sequence ID" value="GGL14900.1"/>
    <property type="molecule type" value="Genomic_DNA"/>
</dbReference>
<comment type="caution">
    <text evidence="1">The sequence shown here is derived from an EMBL/GenBank/DDBJ whole genome shotgun (WGS) entry which is preliminary data.</text>
</comment>
<organism evidence="1 2">
    <name type="scientific">Deinococcus radiotolerans</name>
    <dbReference type="NCBI Taxonomy" id="1309407"/>
    <lineage>
        <taxon>Bacteria</taxon>
        <taxon>Thermotogati</taxon>
        <taxon>Deinococcota</taxon>
        <taxon>Deinococci</taxon>
        <taxon>Deinococcales</taxon>
        <taxon>Deinococcaceae</taxon>
        <taxon>Deinococcus</taxon>
    </lineage>
</organism>